<dbReference type="InterPro" id="IPR052973">
    <property type="entry name" value="Fungal_sec-metab_reg_TF"/>
</dbReference>
<dbReference type="Proteomes" id="UP001285441">
    <property type="component" value="Unassembled WGS sequence"/>
</dbReference>
<evidence type="ECO:0000256" key="1">
    <source>
        <dbReference type="SAM" id="MobiDB-lite"/>
    </source>
</evidence>
<accession>A0AAE0P899</accession>
<feature type="compositionally biased region" description="Basic and acidic residues" evidence="1">
    <location>
        <begin position="250"/>
        <end position="282"/>
    </location>
</feature>
<feature type="compositionally biased region" description="Polar residues" evidence="1">
    <location>
        <begin position="217"/>
        <end position="231"/>
    </location>
</feature>
<dbReference type="AlphaFoldDB" id="A0AAE0P899"/>
<evidence type="ECO:0008006" key="4">
    <source>
        <dbReference type="Google" id="ProtNLM"/>
    </source>
</evidence>
<reference evidence="2" key="2">
    <citation type="submission" date="2023-06" db="EMBL/GenBank/DDBJ databases">
        <authorList>
            <consortium name="Lawrence Berkeley National Laboratory"/>
            <person name="Haridas S."/>
            <person name="Hensen N."/>
            <person name="Bonometti L."/>
            <person name="Westerberg I."/>
            <person name="Brannstrom I.O."/>
            <person name="Guillou S."/>
            <person name="Cros-Aarteil S."/>
            <person name="Calhoun S."/>
            <person name="Kuo A."/>
            <person name="Mondo S."/>
            <person name="Pangilinan J."/>
            <person name="Riley R."/>
            <person name="LaButti K."/>
            <person name="Andreopoulos B."/>
            <person name="Lipzen A."/>
            <person name="Chen C."/>
            <person name="Yanf M."/>
            <person name="Daum C."/>
            <person name="Ng V."/>
            <person name="Clum A."/>
            <person name="Steindorff A."/>
            <person name="Ohm R."/>
            <person name="Martin F."/>
            <person name="Silar P."/>
            <person name="Natvig D."/>
            <person name="Lalanne C."/>
            <person name="Gautier V."/>
            <person name="Ament-velasquez S.L."/>
            <person name="Kruys A."/>
            <person name="Hutchinson M.I."/>
            <person name="Powell A.J."/>
            <person name="Barry K."/>
            <person name="Miller A.N."/>
            <person name="Grigoriev I.V."/>
            <person name="Debuchy R."/>
            <person name="Gladieux P."/>
            <person name="Thoren M.H."/>
            <person name="Johannesson H."/>
        </authorList>
    </citation>
    <scope>NUCLEOTIDE SEQUENCE</scope>
    <source>
        <strain evidence="2">CBS 232.78</strain>
    </source>
</reference>
<name>A0AAE0P899_9PEZI</name>
<comment type="caution">
    <text evidence="2">The sequence shown here is derived from an EMBL/GenBank/DDBJ whole genome shotgun (WGS) entry which is preliminary data.</text>
</comment>
<evidence type="ECO:0000313" key="3">
    <source>
        <dbReference type="Proteomes" id="UP001285441"/>
    </source>
</evidence>
<dbReference type="PANTHER" id="PTHR35392">
    <property type="entry name" value="ZN(II)2CYS6 TRANSCRIPTION FACTOR (EUROFUNG)-RELATED-RELATED"/>
    <property type="match status" value="1"/>
</dbReference>
<feature type="region of interest" description="Disordered" evidence="1">
    <location>
        <begin position="166"/>
        <end position="283"/>
    </location>
</feature>
<dbReference type="PANTHER" id="PTHR35392:SF3">
    <property type="entry name" value="ZN(2)-C6 FUNGAL-TYPE DOMAIN-CONTAINING PROTEIN"/>
    <property type="match status" value="1"/>
</dbReference>
<feature type="compositionally biased region" description="Basic and acidic residues" evidence="1">
    <location>
        <begin position="200"/>
        <end position="209"/>
    </location>
</feature>
<keyword evidence="3" id="KW-1185">Reference proteome</keyword>
<dbReference type="EMBL" id="JAULSW010000001">
    <property type="protein sequence ID" value="KAK3395142.1"/>
    <property type="molecule type" value="Genomic_DNA"/>
</dbReference>
<proteinExistence type="predicted"/>
<reference evidence="2" key="1">
    <citation type="journal article" date="2023" name="Mol. Phylogenet. Evol.">
        <title>Genome-scale phylogeny and comparative genomics of the fungal order Sordariales.</title>
        <authorList>
            <person name="Hensen N."/>
            <person name="Bonometti L."/>
            <person name="Westerberg I."/>
            <person name="Brannstrom I.O."/>
            <person name="Guillou S."/>
            <person name="Cros-Aarteil S."/>
            <person name="Calhoun S."/>
            <person name="Haridas S."/>
            <person name="Kuo A."/>
            <person name="Mondo S."/>
            <person name="Pangilinan J."/>
            <person name="Riley R."/>
            <person name="LaButti K."/>
            <person name="Andreopoulos B."/>
            <person name="Lipzen A."/>
            <person name="Chen C."/>
            <person name="Yan M."/>
            <person name="Daum C."/>
            <person name="Ng V."/>
            <person name="Clum A."/>
            <person name="Steindorff A."/>
            <person name="Ohm R.A."/>
            <person name="Martin F."/>
            <person name="Silar P."/>
            <person name="Natvig D.O."/>
            <person name="Lalanne C."/>
            <person name="Gautier V."/>
            <person name="Ament-Velasquez S.L."/>
            <person name="Kruys A."/>
            <person name="Hutchinson M.I."/>
            <person name="Powell A.J."/>
            <person name="Barry K."/>
            <person name="Miller A.N."/>
            <person name="Grigoriev I.V."/>
            <person name="Debuchy R."/>
            <person name="Gladieux P."/>
            <person name="Hiltunen Thoren M."/>
            <person name="Johannesson H."/>
        </authorList>
    </citation>
    <scope>NUCLEOTIDE SEQUENCE</scope>
    <source>
        <strain evidence="2">CBS 232.78</strain>
    </source>
</reference>
<protein>
    <recommendedName>
        <fullName evidence="4">Zn(2)-C6 fungal-type domain-containing protein</fullName>
    </recommendedName>
</protein>
<organism evidence="2 3">
    <name type="scientific">Podospora didyma</name>
    <dbReference type="NCBI Taxonomy" id="330526"/>
    <lineage>
        <taxon>Eukaryota</taxon>
        <taxon>Fungi</taxon>
        <taxon>Dikarya</taxon>
        <taxon>Ascomycota</taxon>
        <taxon>Pezizomycotina</taxon>
        <taxon>Sordariomycetes</taxon>
        <taxon>Sordariomycetidae</taxon>
        <taxon>Sordariales</taxon>
        <taxon>Podosporaceae</taxon>
        <taxon>Podospora</taxon>
    </lineage>
</organism>
<feature type="compositionally biased region" description="Low complexity" evidence="1">
    <location>
        <begin position="175"/>
        <end position="192"/>
    </location>
</feature>
<evidence type="ECO:0000313" key="2">
    <source>
        <dbReference type="EMBL" id="KAK3395142.1"/>
    </source>
</evidence>
<gene>
    <name evidence="2" type="ORF">B0H63DRAFT_462729</name>
</gene>
<sequence>MATMDPQFTHGKLLQAATVLRLPVDVLAERLGLAPDIAQFASSTSREAVTSPTSVSHLGASSSSWVLGPDYWAYPGLDDDATPALASSHLSLAPNTSLEHDNSLVDLAQWAQAAPDHRQALRLSVPRSLDGHSSSLSWVSGPSQTTVDQFAGNSIINNSFAIPNPATPATSVSQSAAANPESPSSSDAAPNPHNLASGTNRERSGHIEDEAAIVPPRQNQGTGEPTSTSLGPCSKVWVLPKRIQRRKPLKQKDGVVSRRRRDPAEVSREGPKPRGRYTDEAKKRKTALTRILKSCIRCRMNRGRCNPDETNPCGPCLTCKGITGPTLCKMPCYRYIVTDASLYREQAAPYQGFTKRWQSMDIIDIPTNDWASPEIRTIVVSPNYVYAPFEFRVREFIPIEGDLLEEKWMTATGMQTAPIPRYALAEMHRTARDMKDYIERNTHNFINATVGSMHPLLWGTYLMAFRHIGNAKTPEECALMANTFRLWVTCRLISNPVHICGEDTLGGRPVYSAESLHNGKVPMPLFMTAQFECINFTSFLRPWSKLVLKQLNELVLAKKREYWFTIYLSMFVLLHSCAMMTKRDEEFARQFDAKTKYANPDSIRAHHTGAQTMLAHFHFINKGVVPFSLPHSPAGRQELARAANLSEEQLAFVWRTSDMVKDARLAERMRDARERNDKGDDFYWISMLYDEEWKPISND</sequence>